<dbReference type="GO" id="GO:0044205">
    <property type="term" value="P:'de novo' UMP biosynthetic process"/>
    <property type="evidence" value="ECO:0007669"/>
    <property type="project" value="UniProtKB-UniRule"/>
</dbReference>
<feature type="binding site" description="in other chain" evidence="6">
    <location>
        <position position="103"/>
    </location>
    <ligand>
        <name>5-phospho-alpha-D-ribose 1-diphosphate</name>
        <dbReference type="ChEBI" id="CHEBI:58017"/>
        <note>ligand shared between dimeric partners</note>
    </ligand>
</feature>
<evidence type="ECO:0000256" key="2">
    <source>
        <dbReference type="ARBA" id="ARBA00011971"/>
    </source>
</evidence>
<protein>
    <recommendedName>
        <fullName evidence="2 6">Orotate phosphoribosyltransferase</fullName>
        <shortName evidence="6">OPRT</shortName>
        <shortName evidence="6">OPRTase</shortName>
        <ecNumber evidence="2 6">2.4.2.10</ecNumber>
    </recommendedName>
</protein>
<comment type="pathway">
    <text evidence="1 6">Pyrimidine metabolism; UMP biosynthesis via de novo pathway; UMP from orotate: step 1/2.</text>
</comment>
<dbReference type="NCBIfam" id="TIGR00336">
    <property type="entry name" value="pyrE"/>
    <property type="match status" value="1"/>
</dbReference>
<reference evidence="8 9" key="1">
    <citation type="journal article" date="2016" name="Nat. Commun.">
        <title>Thousands of microbial genomes shed light on interconnected biogeochemical processes in an aquifer system.</title>
        <authorList>
            <person name="Anantharaman K."/>
            <person name="Brown C.T."/>
            <person name="Hug L.A."/>
            <person name="Sharon I."/>
            <person name="Castelle C.J."/>
            <person name="Probst A.J."/>
            <person name="Thomas B.C."/>
            <person name="Singh A."/>
            <person name="Wilkins M.J."/>
            <person name="Karaoz U."/>
            <person name="Brodie E.L."/>
            <person name="Williams K.H."/>
            <person name="Hubbard S.S."/>
            <person name="Banfield J.F."/>
        </authorList>
    </citation>
    <scope>NUCLEOTIDE SEQUENCE [LARGE SCALE GENOMIC DNA]</scope>
</reference>
<sequence length="185" mass="20276">MAKLDELKAQLLPFVKQHAHIKLSQPIQLASGKMSNTYFDGRQVTLHPEGMSLFARSILEVALLSEIHAVGGPSIGADPIATAVSLFAWLDRKITLPAFLVRKEPKKHGLQRQIEGPELKPGMRVLVVEDVITSGKSVLQAISAIETLGAIVAQVVCLVDRNEGGREALSKYVYQPIFTRDEVEK</sequence>
<dbReference type="PANTHER" id="PTHR19278">
    <property type="entry name" value="OROTATE PHOSPHORIBOSYLTRANSFERASE"/>
    <property type="match status" value="1"/>
</dbReference>
<keyword evidence="4 6" id="KW-0808">Transferase</keyword>
<dbReference type="Proteomes" id="UP000178187">
    <property type="component" value="Unassembled WGS sequence"/>
</dbReference>
<comment type="cofactor">
    <cofactor evidence="6">
        <name>Mg(2+)</name>
        <dbReference type="ChEBI" id="CHEBI:18420"/>
    </cofactor>
</comment>
<comment type="caution">
    <text evidence="8">The sequence shown here is derived from an EMBL/GenBank/DDBJ whole genome shotgun (WGS) entry which is preliminary data.</text>
</comment>
<dbReference type="AlphaFoldDB" id="A0A1G1KV56"/>
<evidence type="ECO:0000256" key="3">
    <source>
        <dbReference type="ARBA" id="ARBA00022676"/>
    </source>
</evidence>
<gene>
    <name evidence="6" type="primary">pyrE</name>
    <name evidence="8" type="ORF">A3G33_01670</name>
</gene>
<evidence type="ECO:0000256" key="6">
    <source>
        <dbReference type="HAMAP-Rule" id="MF_01208"/>
    </source>
</evidence>
<dbReference type="EMBL" id="MHFR01000048">
    <property type="protein sequence ID" value="OGW96823.1"/>
    <property type="molecule type" value="Genomic_DNA"/>
</dbReference>
<dbReference type="InterPro" id="IPR029057">
    <property type="entry name" value="PRTase-like"/>
</dbReference>
<dbReference type="InterPro" id="IPR000836">
    <property type="entry name" value="PRTase_dom"/>
</dbReference>
<organism evidence="8 9">
    <name type="scientific">Candidatus Danuiimicrobium aquiferis</name>
    <dbReference type="NCBI Taxonomy" id="1801832"/>
    <lineage>
        <taxon>Bacteria</taxon>
        <taxon>Pseudomonadati</taxon>
        <taxon>Candidatus Omnitrophota</taxon>
        <taxon>Candidatus Danuiimicrobium</taxon>
    </lineage>
</organism>
<dbReference type="CDD" id="cd06223">
    <property type="entry name" value="PRTases_typeI"/>
    <property type="match status" value="1"/>
</dbReference>
<evidence type="ECO:0000256" key="4">
    <source>
        <dbReference type="ARBA" id="ARBA00022679"/>
    </source>
</evidence>
<keyword evidence="5 6" id="KW-0665">Pyrimidine biosynthesis</keyword>
<accession>A0A1G1KV56</accession>
<keyword evidence="6" id="KW-0460">Magnesium</keyword>
<feature type="binding site" evidence="6">
    <location>
        <position position="161"/>
    </location>
    <ligand>
        <name>orotate</name>
        <dbReference type="ChEBI" id="CHEBI:30839"/>
    </ligand>
</feature>
<feature type="binding site" evidence="6">
    <location>
        <position position="108"/>
    </location>
    <ligand>
        <name>5-phospho-alpha-D-ribose 1-diphosphate</name>
        <dbReference type="ChEBI" id="CHEBI:58017"/>
        <note>ligand shared between dimeric partners</note>
    </ligand>
</feature>
<feature type="binding site" evidence="6">
    <location>
        <position position="106"/>
    </location>
    <ligand>
        <name>5-phospho-alpha-D-ribose 1-diphosphate</name>
        <dbReference type="ChEBI" id="CHEBI:58017"/>
        <note>ligand shared between dimeric partners</note>
    </ligand>
</feature>
<dbReference type="Pfam" id="PF00156">
    <property type="entry name" value="Pribosyltran"/>
    <property type="match status" value="1"/>
</dbReference>
<evidence type="ECO:0000259" key="7">
    <source>
        <dbReference type="Pfam" id="PF00156"/>
    </source>
</evidence>
<comment type="caution">
    <text evidence="6">Lacks conserved residue(s) required for the propagation of feature annotation.</text>
</comment>
<keyword evidence="3 6" id="KW-0328">Glycosyltransferase</keyword>
<dbReference type="GO" id="GO:0000287">
    <property type="term" value="F:magnesium ion binding"/>
    <property type="evidence" value="ECO:0007669"/>
    <property type="project" value="UniProtKB-UniRule"/>
</dbReference>
<proteinExistence type="inferred from homology"/>
<comment type="subunit">
    <text evidence="6">Homodimer.</text>
</comment>
<dbReference type="HAMAP" id="MF_01208">
    <property type="entry name" value="PyrE"/>
    <property type="match status" value="1"/>
</dbReference>
<comment type="similarity">
    <text evidence="6">Belongs to the purine/pyrimidine phosphoribosyltransferase family. PyrE subfamily.</text>
</comment>
<evidence type="ECO:0000256" key="5">
    <source>
        <dbReference type="ARBA" id="ARBA00022975"/>
    </source>
</evidence>
<comment type="function">
    <text evidence="6">Catalyzes the transfer of a ribosyl phosphate group from 5-phosphoribose 1-diphosphate to orotate, leading to the formation of orotidine monophosphate (OMP).</text>
</comment>
<dbReference type="InterPro" id="IPR023031">
    <property type="entry name" value="OPRT"/>
</dbReference>
<dbReference type="Gene3D" id="3.40.50.2020">
    <property type="match status" value="1"/>
</dbReference>
<feature type="domain" description="Phosphoribosyltransferase" evidence="7">
    <location>
        <begin position="84"/>
        <end position="168"/>
    </location>
</feature>
<dbReference type="PANTHER" id="PTHR19278:SF9">
    <property type="entry name" value="URIDINE 5'-MONOPHOSPHATE SYNTHASE"/>
    <property type="match status" value="1"/>
</dbReference>
<dbReference type="EC" id="2.4.2.10" evidence="2 6"/>
<evidence type="ECO:0000313" key="9">
    <source>
        <dbReference type="Proteomes" id="UP000178187"/>
    </source>
</evidence>
<feature type="binding site" description="in other chain" evidence="6">
    <location>
        <begin position="129"/>
        <end position="137"/>
    </location>
    <ligand>
        <name>5-phospho-alpha-D-ribose 1-diphosphate</name>
        <dbReference type="ChEBI" id="CHEBI:58017"/>
        <note>ligand shared between dimeric partners</note>
    </ligand>
</feature>
<feature type="binding site" evidence="6">
    <location>
        <position position="102"/>
    </location>
    <ligand>
        <name>5-phospho-alpha-D-ribose 1-diphosphate</name>
        <dbReference type="ChEBI" id="CHEBI:58017"/>
        <note>ligand shared between dimeric partners</note>
    </ligand>
</feature>
<name>A0A1G1KV56_9BACT</name>
<comment type="catalytic activity">
    <reaction evidence="6">
        <text>orotidine 5'-phosphate + diphosphate = orotate + 5-phospho-alpha-D-ribose 1-diphosphate</text>
        <dbReference type="Rhea" id="RHEA:10380"/>
        <dbReference type="ChEBI" id="CHEBI:30839"/>
        <dbReference type="ChEBI" id="CHEBI:33019"/>
        <dbReference type="ChEBI" id="CHEBI:57538"/>
        <dbReference type="ChEBI" id="CHEBI:58017"/>
        <dbReference type="EC" id="2.4.2.10"/>
    </reaction>
</comment>
<dbReference type="GO" id="GO:0004588">
    <property type="term" value="F:orotate phosphoribosyltransferase activity"/>
    <property type="evidence" value="ECO:0007669"/>
    <property type="project" value="UniProtKB-UniRule"/>
</dbReference>
<dbReference type="GO" id="GO:0019856">
    <property type="term" value="P:pyrimidine nucleobase biosynthetic process"/>
    <property type="evidence" value="ECO:0007669"/>
    <property type="project" value="TreeGrafter"/>
</dbReference>
<evidence type="ECO:0000256" key="1">
    <source>
        <dbReference type="ARBA" id="ARBA00004889"/>
    </source>
</evidence>
<feature type="binding site" evidence="6">
    <location>
        <position position="133"/>
    </location>
    <ligand>
        <name>orotate</name>
        <dbReference type="ChEBI" id="CHEBI:30839"/>
    </ligand>
</feature>
<evidence type="ECO:0000313" key="8">
    <source>
        <dbReference type="EMBL" id="OGW96823.1"/>
    </source>
</evidence>
<dbReference type="UniPathway" id="UPA00070">
    <property type="reaction ID" value="UER00119"/>
</dbReference>
<dbReference type="InterPro" id="IPR004467">
    <property type="entry name" value="Or_phspho_trans_dom"/>
</dbReference>
<dbReference type="SUPFAM" id="SSF53271">
    <property type="entry name" value="PRTase-like"/>
    <property type="match status" value="1"/>
</dbReference>